<organism evidence="2 3">
    <name type="scientific">Thalassiosira pseudonana</name>
    <name type="common">Marine diatom</name>
    <name type="synonym">Cyclotella nana</name>
    <dbReference type="NCBI Taxonomy" id="35128"/>
    <lineage>
        <taxon>Eukaryota</taxon>
        <taxon>Sar</taxon>
        <taxon>Stramenopiles</taxon>
        <taxon>Ochrophyta</taxon>
        <taxon>Bacillariophyta</taxon>
        <taxon>Coscinodiscophyceae</taxon>
        <taxon>Thalassiosirophycidae</taxon>
        <taxon>Thalassiosirales</taxon>
        <taxon>Thalassiosiraceae</taxon>
        <taxon>Thalassiosira</taxon>
    </lineage>
</organism>
<reference evidence="2 3" key="1">
    <citation type="journal article" date="2004" name="Science">
        <title>The genome of the diatom Thalassiosira pseudonana: ecology, evolution, and metabolism.</title>
        <authorList>
            <person name="Armbrust E.V."/>
            <person name="Berges J.A."/>
            <person name="Bowler C."/>
            <person name="Green B.R."/>
            <person name="Martinez D."/>
            <person name="Putnam N.H."/>
            <person name="Zhou S."/>
            <person name="Allen A.E."/>
            <person name="Apt K.E."/>
            <person name="Bechner M."/>
            <person name="Brzezinski M.A."/>
            <person name="Chaal B.K."/>
            <person name="Chiovitti A."/>
            <person name="Davis A.K."/>
            <person name="Demarest M.S."/>
            <person name="Detter J.C."/>
            <person name="Glavina T."/>
            <person name="Goodstein D."/>
            <person name="Hadi M.Z."/>
            <person name="Hellsten U."/>
            <person name="Hildebrand M."/>
            <person name="Jenkins B.D."/>
            <person name="Jurka J."/>
            <person name="Kapitonov V.V."/>
            <person name="Kroger N."/>
            <person name="Lau W.W."/>
            <person name="Lane T.W."/>
            <person name="Larimer F.W."/>
            <person name="Lippmeier J.C."/>
            <person name="Lucas S."/>
            <person name="Medina M."/>
            <person name="Montsant A."/>
            <person name="Obornik M."/>
            <person name="Parker M.S."/>
            <person name="Palenik B."/>
            <person name="Pazour G.J."/>
            <person name="Richardson P.M."/>
            <person name="Rynearson T.A."/>
            <person name="Saito M.A."/>
            <person name="Schwartz D.C."/>
            <person name="Thamatrakoln K."/>
            <person name="Valentin K."/>
            <person name="Vardi A."/>
            <person name="Wilkerson F.P."/>
            <person name="Rokhsar D.S."/>
        </authorList>
    </citation>
    <scope>NUCLEOTIDE SEQUENCE [LARGE SCALE GENOMIC DNA]</scope>
    <source>
        <strain evidence="2 3">CCMP1335</strain>
    </source>
</reference>
<dbReference type="Gene3D" id="2.40.128.680">
    <property type="match status" value="1"/>
</dbReference>
<feature type="compositionally biased region" description="Acidic residues" evidence="1">
    <location>
        <begin position="1237"/>
        <end position="1248"/>
    </location>
</feature>
<feature type="compositionally biased region" description="Basic and acidic residues" evidence="1">
    <location>
        <begin position="1323"/>
        <end position="1332"/>
    </location>
</feature>
<feature type="region of interest" description="Disordered" evidence="1">
    <location>
        <begin position="175"/>
        <end position="206"/>
    </location>
</feature>
<feature type="region of interest" description="Disordered" evidence="1">
    <location>
        <begin position="1634"/>
        <end position="1667"/>
    </location>
</feature>
<gene>
    <name evidence="2" type="ORF">THAPSDRAFT_8932</name>
</gene>
<feature type="compositionally biased region" description="Polar residues" evidence="1">
    <location>
        <begin position="297"/>
        <end position="318"/>
    </location>
</feature>
<feature type="compositionally biased region" description="Low complexity" evidence="1">
    <location>
        <begin position="175"/>
        <end position="197"/>
    </location>
</feature>
<dbReference type="GO" id="GO:0006401">
    <property type="term" value="P:RNA catabolic process"/>
    <property type="evidence" value="ECO:0007669"/>
    <property type="project" value="InterPro"/>
</dbReference>
<feature type="compositionally biased region" description="Low complexity" evidence="1">
    <location>
        <begin position="1333"/>
        <end position="1346"/>
    </location>
</feature>
<dbReference type="InterPro" id="IPR013924">
    <property type="entry name" value="RNase_H2_suC"/>
</dbReference>
<sequence>MSAGIINSSRSTDSSGVKAGMNFLARIDREFSADVAANDNDNGAPPDLNHRHSDVCDYEELENVYIGSINATSATATDDAMSTEGVEHSDSSDVHQLCERMNQSAAAAAAAKHTNANQYADHTVYDEDGDVQVYQDDGSGSDERLQQEARPQPQHATPHLAMTSILDAAGASQSLLSTSQHSNSQQSQQMGGILQQHQKQHENSTKKALRLRATKYFRGASSNKVAETAVVLLLLLLLLLIRARIVTVQPTMLQKMTTNDATIATGTSNDGSSISPTQVVPNVAHPPPSIPNRHNRNITAANNNVATSKGANNTTSGQPRKKNTAMTFFPRTAVVSPLESPLDQSHHVQRQQKYSGQQPQQPQSNQPQLDIISPTTSSTLSNSRPTSPPHQPPFTYSDPPLQYASDSDVASDLGSGYGSGYGSASSDLENAARRILRGRKRFGGGGGGGGVRSSSPVTADVTVGGGSGAADGERRCSSASPLTTMTGAPGTSDGETTKNNNIAQPTIITPFRAGNTEAATTKPKSSATTASTIAERVVNSWNNATAPDATTSKSAKPNASNSKARATLPPAWKSRPSRERIQKKTGRACFANNNLGRGSGYGNTTTTDDDEEENTVSTSVEGEDLDVLQPLPPSMRYYNDGVVGGDGGYANEHEYDQHRQQQHQYYHDSTANNGYYDKDGHYYPPYESGRYTPDHLNTSDESSEYYPENGWDEDVGAFPSTNHRYSYDGHDANVVVATREDEYHEDIIPSGSGSEEWGGDPYSDFMPVAPNPGIDHVYNDHDGGDGVHQKVYQQPNYNMSDPRPPHASNNGSTYWNEPKRVHSSSSLEGDAGSAGGDGNGFNNNDYFHQFYLKSEQTIQDGSCWEEVPTAPGVEFSPIRVRKAGSASVTKDVQRGKAKVWKEETIAIDFFTWNDEEEYPHDNKQSDWTEGGAKAPRAKPASSAQQQGMMADVDLSLNDTLDLSREDEKPLLRLGEGKPHTPPNQPPQHVYPFSDGEQTNVEQGLSPSRRSRRGLTLFRSRERSSSRSKNYHSEGERSDSDWEESGSKSSFGLTQLRWKGRKKSQTDSNKRSQRGLKLFGERRHGKVIKTEEDSPSIMSYGLIRKESSGLSNKGGSDVIQQNATPIRAEQPRSKIDNTPTKTAGSASRSGAGSPTPSTMSRLNTSIASLNDSQITQSTPLASNKTKGPTKPLVHSASMKSPRSAGLPPLPAKKGSPTSNGNEKYINQYHAQSPQEPNTDYDGDEDEEEQSVSTSDSLGSLVTKDNRSKSSRSRQRPFESDLSTVSGMSEIERLRRENEKLREELENASHISSKLSSMYNKSLKHQNERLRQSLEDSSQLSSKLSSLQNTKSTATDSRNDHDMMYKSTIEALLAKDDKRRRRKSRRGGTGVQPSQHHTNCYPMAPLINGADFDDDSITTYSALDSGKKVQFIRDANCDVRGAPELLKRIATTTRTVAARIKTTATEMNTDENRERLAYEASKQYEYFTACTRKNNRDQDGISGPTTTCACTLGSSIGRAMGCVKPGVDKGGVSASASSQSTGTGSQMMHVHFVNAAFLLLQRFRDVSKSQKVEVLTKSPPATSNQSLSSQRYTTTTATMNNTNICHILPCSIDQDMSAPVGMYFHPTQLNLSGCGDNARSATGSSEGSEAADDVKEMTKNDDGSGGAEEGTHDAVLIMAAQYRGRGLLCATDAPEPTISNSNDTRTTKVLSKLPSTMLGVALAPTNSHTNNNNNNLKEQPLATIEHFSQIYNWQHEHDVEKVKRMTEEKNWEKSGLEGVLGWCELSHSVHDPIPVPP</sequence>
<feature type="compositionally biased region" description="Basic and acidic residues" evidence="1">
    <location>
        <begin position="1650"/>
        <end position="1660"/>
    </location>
</feature>
<dbReference type="HOGENOM" id="CLU_238243_0_0_1"/>
<feature type="compositionally biased region" description="Polar residues" evidence="1">
    <location>
        <begin position="995"/>
        <end position="1004"/>
    </location>
</feature>
<feature type="compositionally biased region" description="Polar residues" evidence="1">
    <location>
        <begin position="1158"/>
        <end position="1185"/>
    </location>
</feature>
<proteinExistence type="predicted"/>
<feature type="compositionally biased region" description="Low complexity" evidence="1">
    <location>
        <begin position="1141"/>
        <end position="1157"/>
    </location>
</feature>
<reference evidence="2 3" key="2">
    <citation type="journal article" date="2008" name="Nature">
        <title>The Phaeodactylum genome reveals the evolutionary history of diatom genomes.</title>
        <authorList>
            <person name="Bowler C."/>
            <person name="Allen A.E."/>
            <person name="Badger J.H."/>
            <person name="Grimwood J."/>
            <person name="Jabbari K."/>
            <person name="Kuo A."/>
            <person name="Maheswari U."/>
            <person name="Martens C."/>
            <person name="Maumus F."/>
            <person name="Otillar R.P."/>
            <person name="Rayko E."/>
            <person name="Salamov A."/>
            <person name="Vandepoele K."/>
            <person name="Beszteri B."/>
            <person name="Gruber A."/>
            <person name="Heijde M."/>
            <person name="Katinka M."/>
            <person name="Mock T."/>
            <person name="Valentin K."/>
            <person name="Verret F."/>
            <person name="Berges J.A."/>
            <person name="Brownlee C."/>
            <person name="Cadoret J.P."/>
            <person name="Chiovitti A."/>
            <person name="Choi C.J."/>
            <person name="Coesel S."/>
            <person name="De Martino A."/>
            <person name="Detter J.C."/>
            <person name="Durkin C."/>
            <person name="Falciatore A."/>
            <person name="Fournet J."/>
            <person name="Haruta M."/>
            <person name="Huysman M.J."/>
            <person name="Jenkins B.D."/>
            <person name="Jiroutova K."/>
            <person name="Jorgensen R.E."/>
            <person name="Joubert Y."/>
            <person name="Kaplan A."/>
            <person name="Kroger N."/>
            <person name="Kroth P.G."/>
            <person name="La Roche J."/>
            <person name="Lindquist E."/>
            <person name="Lommer M."/>
            <person name="Martin-Jezequel V."/>
            <person name="Lopez P.J."/>
            <person name="Lucas S."/>
            <person name="Mangogna M."/>
            <person name="McGinnis K."/>
            <person name="Medlin L.K."/>
            <person name="Montsant A."/>
            <person name="Oudot-Le Secq M.P."/>
            <person name="Napoli C."/>
            <person name="Obornik M."/>
            <person name="Parker M.S."/>
            <person name="Petit J.L."/>
            <person name="Porcel B.M."/>
            <person name="Poulsen N."/>
            <person name="Robison M."/>
            <person name="Rychlewski L."/>
            <person name="Rynearson T.A."/>
            <person name="Schmutz J."/>
            <person name="Shapiro H."/>
            <person name="Siaut M."/>
            <person name="Stanley M."/>
            <person name="Sussman M.R."/>
            <person name="Taylor A.R."/>
            <person name="Vardi A."/>
            <person name="von Dassow P."/>
            <person name="Vyverman W."/>
            <person name="Willis A."/>
            <person name="Wyrwicz L.S."/>
            <person name="Rokhsar D.S."/>
            <person name="Weissenbach J."/>
            <person name="Armbrust E.V."/>
            <person name="Green B.R."/>
            <person name="Van de Peer Y."/>
            <person name="Grigoriev I.V."/>
        </authorList>
    </citation>
    <scope>NUCLEOTIDE SEQUENCE [LARGE SCALE GENOMIC DNA]</scope>
    <source>
        <strain evidence="2 3">CCMP1335</strain>
    </source>
</reference>
<feature type="compositionally biased region" description="Polar residues" evidence="1">
    <location>
        <begin position="373"/>
        <end position="385"/>
    </location>
</feature>
<feature type="compositionally biased region" description="Low complexity" evidence="1">
    <location>
        <begin position="351"/>
        <end position="368"/>
    </location>
</feature>
<dbReference type="RefSeq" id="XP_002293118.1">
    <property type="nucleotide sequence ID" value="XM_002293082.1"/>
</dbReference>
<feature type="compositionally biased region" description="Basic and acidic residues" evidence="1">
    <location>
        <begin position="1018"/>
        <end position="1039"/>
    </location>
</feature>
<evidence type="ECO:0000313" key="2">
    <source>
        <dbReference type="EMBL" id="EED89579.1"/>
    </source>
</evidence>
<feature type="compositionally biased region" description="Polar residues" evidence="1">
    <location>
        <begin position="539"/>
        <end position="551"/>
    </location>
</feature>
<feature type="compositionally biased region" description="Polar residues" evidence="1">
    <location>
        <begin position="1249"/>
        <end position="1258"/>
    </location>
</feature>
<protein>
    <submittedName>
        <fullName evidence="2">Uncharacterized protein</fullName>
    </submittedName>
</protein>
<feature type="compositionally biased region" description="Polar residues" evidence="1">
    <location>
        <begin position="477"/>
        <end position="486"/>
    </location>
</feature>
<feature type="region of interest" description="Disordered" evidence="1">
    <location>
        <begin position="972"/>
        <end position="1092"/>
    </location>
</feature>
<name>B8C9W8_THAPS</name>
<feature type="region of interest" description="Disordered" evidence="1">
    <location>
        <begin position="1106"/>
        <end position="1289"/>
    </location>
</feature>
<feature type="region of interest" description="Disordered" evidence="1">
    <location>
        <begin position="799"/>
        <end position="837"/>
    </location>
</feature>
<dbReference type="PaxDb" id="35128-Thaps8932"/>
<dbReference type="Proteomes" id="UP000001449">
    <property type="component" value="Chromosome 12"/>
</dbReference>
<feature type="region of interest" description="Disordered" evidence="1">
    <location>
        <begin position="337"/>
        <end position="411"/>
    </location>
</feature>
<feature type="region of interest" description="Disordered" evidence="1">
    <location>
        <begin position="917"/>
        <end position="947"/>
    </location>
</feature>
<feature type="compositionally biased region" description="Low complexity" evidence="1">
    <location>
        <begin position="516"/>
        <end position="535"/>
    </location>
</feature>
<feature type="compositionally biased region" description="Polar residues" evidence="1">
    <location>
        <begin position="264"/>
        <end position="280"/>
    </location>
</feature>
<feature type="compositionally biased region" description="Low complexity" evidence="1">
    <location>
        <begin position="930"/>
        <end position="945"/>
    </location>
</feature>
<keyword evidence="3" id="KW-1185">Reference proteome</keyword>
<feature type="compositionally biased region" description="Polar residues" evidence="1">
    <location>
        <begin position="493"/>
        <end position="507"/>
    </location>
</feature>
<feature type="compositionally biased region" description="Polar residues" evidence="1">
    <location>
        <begin position="1107"/>
        <end position="1123"/>
    </location>
</feature>
<evidence type="ECO:0000256" key="1">
    <source>
        <dbReference type="SAM" id="MobiDB-lite"/>
    </source>
</evidence>
<evidence type="ECO:0000313" key="3">
    <source>
        <dbReference type="Proteomes" id="UP000001449"/>
    </source>
</evidence>
<dbReference type="GeneID" id="7449357"/>
<feature type="compositionally biased region" description="Low complexity" evidence="1">
    <location>
        <begin position="1636"/>
        <end position="1646"/>
    </location>
</feature>
<feature type="region of interest" description="Disordered" evidence="1">
    <location>
        <begin position="264"/>
        <end position="324"/>
    </location>
</feature>
<dbReference type="Pfam" id="PF08615">
    <property type="entry name" value="RNase_H2_suC"/>
    <property type="match status" value="1"/>
</dbReference>
<dbReference type="EMBL" id="CM000647">
    <property type="protein sequence ID" value="EED89579.1"/>
    <property type="molecule type" value="Genomic_DNA"/>
</dbReference>
<feature type="compositionally biased region" description="Low complexity" evidence="1">
    <location>
        <begin position="552"/>
        <end position="566"/>
    </location>
</feature>
<feature type="region of interest" description="Disordered" evidence="1">
    <location>
        <begin position="439"/>
        <end position="620"/>
    </location>
</feature>
<dbReference type="InParanoid" id="B8C9W8"/>
<feature type="region of interest" description="Disordered" evidence="1">
    <location>
        <begin position="1321"/>
        <end position="1400"/>
    </location>
</feature>
<feature type="compositionally biased region" description="Polar residues" evidence="1">
    <location>
        <begin position="1227"/>
        <end position="1236"/>
    </location>
</feature>
<feature type="region of interest" description="Disordered" evidence="1">
    <location>
        <begin position="131"/>
        <end position="157"/>
    </location>
</feature>
<dbReference type="KEGG" id="tps:THAPSDRAFT_8932"/>
<accession>B8C9W8</accession>
<dbReference type="GO" id="GO:0032299">
    <property type="term" value="C:ribonuclease H2 complex"/>
    <property type="evidence" value="ECO:0007669"/>
    <property type="project" value="InterPro"/>
</dbReference>